<sequence length="403" mass="46222">MKRVLAIWNEGKKLLFVLFLLIFSLVFALFQGGFVSWFIFYSILPFTLYSMFFYFYPLSKMEVQRSIKNVRIGNGGKLSATVSLERNSSFPLFYLVMSDNTDSPVLKEKKDQMKSFELLGFKKKFEWSYEIHEMRRGEHLLSGIEIECSDLFGWVKKKTFVPLPQRVIVYPNITDMVYVPIETRYDQGAAASPFTIVKDTTMVTGTRDYQPGDRVSWIHWKSFARTQSLRTKEFEDRQSQDLFVVIDRTPSDLFEEVVTLTASILKAALRKQATLGFLSIGAKREYFPAIQSEEHLQRAHYHLAKVEDDLQQPVEAVFAGDQALAGAASILFVTGKLTMNWIDTLSRNAKNLKGCVIFVVNKRGSKMTRQDQALHQAARARGMAVRVLTPEQFKNAFSEVNRS</sequence>
<organism evidence="3 4">
    <name type="scientific">Chungangia koreensis</name>
    <dbReference type="NCBI Taxonomy" id="752657"/>
    <lineage>
        <taxon>Bacteria</taxon>
        <taxon>Bacillati</taxon>
        <taxon>Bacillota</taxon>
        <taxon>Bacilli</taxon>
        <taxon>Lactobacillales</taxon>
        <taxon>Chungangia</taxon>
    </lineage>
</organism>
<accession>A0ABV8X3W0</accession>
<evidence type="ECO:0000259" key="2">
    <source>
        <dbReference type="Pfam" id="PF01882"/>
    </source>
</evidence>
<keyword evidence="4" id="KW-1185">Reference proteome</keyword>
<dbReference type="EMBL" id="JBHSEC010000004">
    <property type="protein sequence ID" value="MFC4409630.1"/>
    <property type="molecule type" value="Genomic_DNA"/>
</dbReference>
<evidence type="ECO:0000256" key="1">
    <source>
        <dbReference type="SAM" id="Phobius"/>
    </source>
</evidence>
<evidence type="ECO:0000313" key="4">
    <source>
        <dbReference type="Proteomes" id="UP001595817"/>
    </source>
</evidence>
<dbReference type="Pfam" id="PF01882">
    <property type="entry name" value="DUF58"/>
    <property type="match status" value="1"/>
</dbReference>
<name>A0ABV8X3W0_9LACT</name>
<gene>
    <name evidence="3" type="ORF">ACFOZY_04155</name>
</gene>
<evidence type="ECO:0000313" key="3">
    <source>
        <dbReference type="EMBL" id="MFC4409630.1"/>
    </source>
</evidence>
<proteinExistence type="predicted"/>
<keyword evidence="1" id="KW-1133">Transmembrane helix</keyword>
<feature type="transmembrane region" description="Helical" evidence="1">
    <location>
        <begin position="38"/>
        <end position="56"/>
    </location>
</feature>
<keyword evidence="1" id="KW-0812">Transmembrane</keyword>
<feature type="domain" description="DUF58" evidence="2">
    <location>
        <begin position="206"/>
        <end position="379"/>
    </location>
</feature>
<dbReference type="RefSeq" id="WP_378152590.1">
    <property type="nucleotide sequence ID" value="NZ_JBHSEC010000004.1"/>
</dbReference>
<comment type="caution">
    <text evidence="3">The sequence shown here is derived from an EMBL/GenBank/DDBJ whole genome shotgun (WGS) entry which is preliminary data.</text>
</comment>
<protein>
    <submittedName>
        <fullName evidence="3">DUF58 domain-containing protein</fullName>
    </submittedName>
</protein>
<dbReference type="PANTHER" id="PTHR34351:SF2">
    <property type="entry name" value="DUF58 DOMAIN-CONTAINING PROTEIN"/>
    <property type="match status" value="1"/>
</dbReference>
<keyword evidence="1" id="KW-0472">Membrane</keyword>
<dbReference type="Proteomes" id="UP001595817">
    <property type="component" value="Unassembled WGS sequence"/>
</dbReference>
<dbReference type="InterPro" id="IPR002881">
    <property type="entry name" value="DUF58"/>
</dbReference>
<dbReference type="PANTHER" id="PTHR34351">
    <property type="entry name" value="SLR1927 PROTEIN-RELATED"/>
    <property type="match status" value="1"/>
</dbReference>
<reference evidence="4" key="1">
    <citation type="journal article" date="2019" name="Int. J. Syst. Evol. Microbiol.">
        <title>The Global Catalogue of Microorganisms (GCM) 10K type strain sequencing project: providing services to taxonomists for standard genome sequencing and annotation.</title>
        <authorList>
            <consortium name="The Broad Institute Genomics Platform"/>
            <consortium name="The Broad Institute Genome Sequencing Center for Infectious Disease"/>
            <person name="Wu L."/>
            <person name="Ma J."/>
        </authorList>
    </citation>
    <scope>NUCLEOTIDE SEQUENCE [LARGE SCALE GENOMIC DNA]</scope>
    <source>
        <strain evidence="4">CCUG 59778</strain>
    </source>
</reference>